<gene>
    <name evidence="2" type="ORF">CEXT_211221</name>
</gene>
<evidence type="ECO:0000256" key="1">
    <source>
        <dbReference type="SAM" id="MobiDB-lite"/>
    </source>
</evidence>
<sequence>MAGYQFTPLILHRFIENRGPATQKAFLSSIYASPHNSASPDHSIQEGVLKKAELGLYFKKPIKLPPKSNTTKKTEDSFPRQKRHIDIRPL</sequence>
<evidence type="ECO:0000313" key="2">
    <source>
        <dbReference type="EMBL" id="GIX81991.1"/>
    </source>
</evidence>
<protein>
    <submittedName>
        <fullName evidence="2">Uncharacterized protein</fullName>
    </submittedName>
</protein>
<reference evidence="2 3" key="1">
    <citation type="submission" date="2021-06" db="EMBL/GenBank/DDBJ databases">
        <title>Caerostris extrusa draft genome.</title>
        <authorList>
            <person name="Kono N."/>
            <person name="Arakawa K."/>
        </authorList>
    </citation>
    <scope>NUCLEOTIDE SEQUENCE [LARGE SCALE GENOMIC DNA]</scope>
</reference>
<keyword evidence="3" id="KW-1185">Reference proteome</keyword>
<dbReference type="EMBL" id="BPLR01020732">
    <property type="protein sequence ID" value="GIX81991.1"/>
    <property type="molecule type" value="Genomic_DNA"/>
</dbReference>
<dbReference type="Proteomes" id="UP001054945">
    <property type="component" value="Unassembled WGS sequence"/>
</dbReference>
<feature type="region of interest" description="Disordered" evidence="1">
    <location>
        <begin position="63"/>
        <end position="90"/>
    </location>
</feature>
<comment type="caution">
    <text evidence="2">The sequence shown here is derived from an EMBL/GenBank/DDBJ whole genome shotgun (WGS) entry which is preliminary data.</text>
</comment>
<dbReference type="AlphaFoldDB" id="A0AAV4NBK5"/>
<organism evidence="2 3">
    <name type="scientific">Caerostris extrusa</name>
    <name type="common">Bark spider</name>
    <name type="synonym">Caerostris bankana</name>
    <dbReference type="NCBI Taxonomy" id="172846"/>
    <lineage>
        <taxon>Eukaryota</taxon>
        <taxon>Metazoa</taxon>
        <taxon>Ecdysozoa</taxon>
        <taxon>Arthropoda</taxon>
        <taxon>Chelicerata</taxon>
        <taxon>Arachnida</taxon>
        <taxon>Araneae</taxon>
        <taxon>Araneomorphae</taxon>
        <taxon>Entelegynae</taxon>
        <taxon>Araneoidea</taxon>
        <taxon>Araneidae</taxon>
        <taxon>Caerostris</taxon>
    </lineage>
</organism>
<name>A0AAV4NBK5_CAEEX</name>
<accession>A0AAV4NBK5</accession>
<feature type="compositionally biased region" description="Basic and acidic residues" evidence="1">
    <location>
        <begin position="72"/>
        <end position="90"/>
    </location>
</feature>
<evidence type="ECO:0000313" key="3">
    <source>
        <dbReference type="Proteomes" id="UP001054945"/>
    </source>
</evidence>
<proteinExistence type="predicted"/>